<protein>
    <submittedName>
        <fullName evidence="1">Uncharacterized protein</fullName>
    </submittedName>
</protein>
<feature type="non-terminal residue" evidence="1">
    <location>
        <position position="1"/>
    </location>
</feature>
<evidence type="ECO:0000313" key="2">
    <source>
        <dbReference type="Proteomes" id="UP000001058"/>
    </source>
</evidence>
<gene>
    <name evidence="1" type="ORF">VOLCADRAFT_101450</name>
</gene>
<dbReference type="KEGG" id="vcn:VOLCADRAFT_101450"/>
<organism evidence="2">
    <name type="scientific">Volvox carteri f. nagariensis</name>
    <dbReference type="NCBI Taxonomy" id="3068"/>
    <lineage>
        <taxon>Eukaryota</taxon>
        <taxon>Viridiplantae</taxon>
        <taxon>Chlorophyta</taxon>
        <taxon>core chlorophytes</taxon>
        <taxon>Chlorophyceae</taxon>
        <taxon>CS clade</taxon>
        <taxon>Chlamydomonadales</taxon>
        <taxon>Volvocaceae</taxon>
        <taxon>Volvox</taxon>
    </lineage>
</organism>
<dbReference type="EMBL" id="GL379250">
    <property type="protein sequence ID" value="EFJ39003.1"/>
    <property type="molecule type" value="Genomic_DNA"/>
</dbReference>
<accession>D8UMP6</accession>
<evidence type="ECO:0000313" key="1">
    <source>
        <dbReference type="EMBL" id="EFJ39003.1"/>
    </source>
</evidence>
<dbReference type="RefSeq" id="XP_002959932.1">
    <property type="nucleotide sequence ID" value="XM_002959886.1"/>
</dbReference>
<name>D8UMP6_VOLCA</name>
<keyword evidence="2" id="KW-1185">Reference proteome</keyword>
<dbReference type="InParanoid" id="D8UMP6"/>
<dbReference type="Proteomes" id="UP000001058">
    <property type="component" value="Unassembled WGS sequence"/>
</dbReference>
<sequence length="118" mass="12900">CKVRRRLWAIRQSLSPRLLLGGLQHLPSAAAVYHQLTSTPTAQDTIYTTHYQLQAQGLQSGGNQPYRVSWCGGCDSGVGRVDEIPDLDVGWETCGVGERHAVLRNPAFRADLSQAAAR</sequence>
<reference evidence="1 2" key="1">
    <citation type="journal article" date="2010" name="Science">
        <title>Genomic analysis of organismal complexity in the multicellular green alga Volvox carteri.</title>
        <authorList>
            <person name="Prochnik S.E."/>
            <person name="Umen J."/>
            <person name="Nedelcu A.M."/>
            <person name="Hallmann A."/>
            <person name="Miller S.M."/>
            <person name="Nishii I."/>
            <person name="Ferris P."/>
            <person name="Kuo A."/>
            <person name="Mitros T."/>
            <person name="Fritz-Laylin L.K."/>
            <person name="Hellsten U."/>
            <person name="Chapman J."/>
            <person name="Simakov O."/>
            <person name="Rensing S.A."/>
            <person name="Terry A."/>
            <person name="Pangilinan J."/>
            <person name="Kapitonov V."/>
            <person name="Jurka J."/>
            <person name="Salamov A."/>
            <person name="Shapiro H."/>
            <person name="Schmutz J."/>
            <person name="Grimwood J."/>
            <person name="Lindquist E."/>
            <person name="Lucas S."/>
            <person name="Grigoriev I.V."/>
            <person name="Schmitt R."/>
            <person name="Kirk D."/>
            <person name="Rokhsar D.S."/>
        </authorList>
    </citation>
    <scope>NUCLEOTIDE SEQUENCE [LARGE SCALE GENOMIC DNA]</scope>
    <source>
        <strain evidence="2">f. Nagariensis / Eve</strain>
    </source>
</reference>
<proteinExistence type="predicted"/>
<dbReference type="GeneID" id="9614961"/>
<dbReference type="AlphaFoldDB" id="D8UMP6"/>